<dbReference type="Gene3D" id="3.30.200.20">
    <property type="entry name" value="Phosphorylase Kinase, domain 1"/>
    <property type="match status" value="1"/>
</dbReference>
<comment type="catalytic activity">
    <reaction evidence="17 19">
        <text>L-threonyl-[protein] + ATP = O-phospho-L-threonyl-[protein] + ADP + H(+)</text>
        <dbReference type="Rhea" id="RHEA:46608"/>
        <dbReference type="Rhea" id="RHEA-COMP:11060"/>
        <dbReference type="Rhea" id="RHEA-COMP:11605"/>
        <dbReference type="ChEBI" id="CHEBI:15378"/>
        <dbReference type="ChEBI" id="CHEBI:30013"/>
        <dbReference type="ChEBI" id="CHEBI:30616"/>
        <dbReference type="ChEBI" id="CHEBI:61977"/>
        <dbReference type="ChEBI" id="CHEBI:456216"/>
        <dbReference type="EC" id="2.7.11.1"/>
    </reaction>
</comment>
<dbReference type="FunFam" id="2.90.10.30:FF:000003">
    <property type="entry name" value="Os04g0303100 protein"/>
    <property type="match status" value="1"/>
</dbReference>
<organism evidence="20">
    <name type="scientific">Aegilops tauschii</name>
    <name type="common">Tausch's goatgrass</name>
    <name type="synonym">Aegilops squarrosa</name>
    <dbReference type="NCBI Taxonomy" id="37682"/>
    <lineage>
        <taxon>Eukaryota</taxon>
        <taxon>Viridiplantae</taxon>
        <taxon>Streptophyta</taxon>
        <taxon>Embryophyta</taxon>
        <taxon>Tracheophyta</taxon>
        <taxon>Spermatophyta</taxon>
        <taxon>Magnoliopsida</taxon>
        <taxon>Liliopsida</taxon>
        <taxon>Poales</taxon>
        <taxon>Poaceae</taxon>
        <taxon>BOP clade</taxon>
        <taxon>Pooideae</taxon>
        <taxon>Triticodae</taxon>
        <taxon>Triticeae</taxon>
        <taxon>Triticinae</taxon>
        <taxon>Aegilops</taxon>
    </lineage>
</organism>
<dbReference type="PROSITE" id="PS00107">
    <property type="entry name" value="PROTEIN_KINASE_ATP"/>
    <property type="match status" value="1"/>
</dbReference>
<dbReference type="SMART" id="SM00108">
    <property type="entry name" value="B_lectin"/>
    <property type="match status" value="1"/>
</dbReference>
<keyword evidence="6" id="KW-0812">Transmembrane</keyword>
<dbReference type="AlphaFoldDB" id="M8C6K3"/>
<evidence type="ECO:0000313" key="20">
    <source>
        <dbReference type="EnsemblPlants" id="EMT29879"/>
    </source>
</evidence>
<accession>M8C6K3</accession>
<dbReference type="SUPFAM" id="SSF51110">
    <property type="entry name" value="alpha-D-mannose-specific plant lectins"/>
    <property type="match status" value="1"/>
</dbReference>
<name>M8C6K3_AEGTA</name>
<comment type="catalytic activity">
    <reaction evidence="18 19">
        <text>L-seryl-[protein] + ATP = O-phospho-L-seryl-[protein] + ADP + H(+)</text>
        <dbReference type="Rhea" id="RHEA:17989"/>
        <dbReference type="Rhea" id="RHEA-COMP:9863"/>
        <dbReference type="Rhea" id="RHEA-COMP:11604"/>
        <dbReference type="ChEBI" id="CHEBI:15378"/>
        <dbReference type="ChEBI" id="CHEBI:29999"/>
        <dbReference type="ChEBI" id="CHEBI:30616"/>
        <dbReference type="ChEBI" id="CHEBI:83421"/>
        <dbReference type="ChEBI" id="CHEBI:456216"/>
        <dbReference type="EC" id="2.7.11.1"/>
    </reaction>
</comment>
<keyword evidence="15" id="KW-0675">Receptor</keyword>
<dbReference type="CDD" id="cd00028">
    <property type="entry name" value="B_lectin"/>
    <property type="match status" value="1"/>
</dbReference>
<dbReference type="PROSITE" id="PS50011">
    <property type="entry name" value="PROTEIN_KINASE_DOM"/>
    <property type="match status" value="1"/>
</dbReference>
<evidence type="ECO:0000256" key="10">
    <source>
        <dbReference type="ARBA" id="ARBA00022777"/>
    </source>
</evidence>
<evidence type="ECO:0000256" key="15">
    <source>
        <dbReference type="ARBA" id="ARBA00023170"/>
    </source>
</evidence>
<dbReference type="Gene3D" id="2.90.10.30">
    <property type="match status" value="1"/>
</dbReference>
<dbReference type="EC" id="2.7.11.1" evidence="19"/>
<evidence type="ECO:0000256" key="12">
    <source>
        <dbReference type="ARBA" id="ARBA00022989"/>
    </source>
</evidence>
<comment type="subcellular location">
    <subcellularLocation>
        <location evidence="1">Membrane</location>
        <topology evidence="1">Single-pass type I membrane protein</topology>
    </subcellularLocation>
</comment>
<dbReference type="InterPro" id="IPR017441">
    <property type="entry name" value="Protein_kinase_ATP_BS"/>
</dbReference>
<dbReference type="PANTHER" id="PTHR47976">
    <property type="entry name" value="G-TYPE LECTIN S-RECEPTOR-LIKE SERINE/THREONINE-PROTEIN KINASE SD2-5"/>
    <property type="match status" value="1"/>
</dbReference>
<evidence type="ECO:0000256" key="16">
    <source>
        <dbReference type="ARBA" id="ARBA00023180"/>
    </source>
</evidence>
<keyword evidence="10 19" id="KW-0418">Kinase</keyword>
<comment type="similarity">
    <text evidence="19">Belongs to the protein kinase superfamily. Ser/Thr protein kinase family.</text>
</comment>
<dbReference type="PANTHER" id="PTHR47976:SF13">
    <property type="entry name" value="RECEPTOR-LIKE SERINE_THREONINE-PROTEIN KINASE"/>
    <property type="match status" value="1"/>
</dbReference>
<evidence type="ECO:0000256" key="4">
    <source>
        <dbReference type="ARBA" id="ARBA00022553"/>
    </source>
</evidence>
<evidence type="ECO:0000256" key="8">
    <source>
        <dbReference type="ARBA" id="ARBA00022734"/>
    </source>
</evidence>
<dbReference type="GO" id="GO:0030246">
    <property type="term" value="F:carbohydrate binding"/>
    <property type="evidence" value="ECO:0007669"/>
    <property type="project" value="UniProtKB-KW"/>
</dbReference>
<keyword evidence="7" id="KW-0732">Signal</keyword>
<evidence type="ECO:0000256" key="6">
    <source>
        <dbReference type="ARBA" id="ARBA00022692"/>
    </source>
</evidence>
<dbReference type="EnsemblPlants" id="EMT29879">
    <property type="protein sequence ID" value="EMT29879"/>
    <property type="gene ID" value="F775_10775"/>
</dbReference>
<reference evidence="20" key="1">
    <citation type="submission" date="2015-06" db="UniProtKB">
        <authorList>
            <consortium name="EnsemblPlants"/>
        </authorList>
    </citation>
    <scope>IDENTIFICATION</scope>
</reference>
<keyword evidence="11 19" id="KW-0067">ATP-binding</keyword>
<dbReference type="InterPro" id="IPR024171">
    <property type="entry name" value="SRK-like_kinase"/>
</dbReference>
<dbReference type="GO" id="GO:0016020">
    <property type="term" value="C:membrane"/>
    <property type="evidence" value="ECO:0007669"/>
    <property type="project" value="UniProtKB-SubCell"/>
</dbReference>
<evidence type="ECO:0000256" key="3">
    <source>
        <dbReference type="ARBA" id="ARBA00022536"/>
    </source>
</evidence>
<dbReference type="SUPFAM" id="SSF56112">
    <property type="entry name" value="Protein kinase-like (PK-like)"/>
    <property type="match status" value="1"/>
</dbReference>
<keyword evidence="4" id="KW-0597">Phosphoprotein</keyword>
<dbReference type="Pfam" id="PF00069">
    <property type="entry name" value="Pkinase"/>
    <property type="match status" value="1"/>
</dbReference>
<dbReference type="FunFam" id="1.10.510.10:FF:000248">
    <property type="entry name" value="S-receptor-like kinase 5"/>
    <property type="match status" value="1"/>
</dbReference>
<dbReference type="InterPro" id="IPR008271">
    <property type="entry name" value="Ser/Thr_kinase_AS"/>
</dbReference>
<evidence type="ECO:0000256" key="14">
    <source>
        <dbReference type="ARBA" id="ARBA00023157"/>
    </source>
</evidence>
<evidence type="ECO:0000256" key="1">
    <source>
        <dbReference type="ARBA" id="ARBA00004479"/>
    </source>
</evidence>
<keyword evidence="13" id="KW-0472">Membrane</keyword>
<evidence type="ECO:0000256" key="17">
    <source>
        <dbReference type="ARBA" id="ARBA00047899"/>
    </source>
</evidence>
<dbReference type="Gene3D" id="1.10.510.10">
    <property type="entry name" value="Transferase(Phosphotransferase) domain 1"/>
    <property type="match status" value="1"/>
</dbReference>
<dbReference type="InterPro" id="IPR000719">
    <property type="entry name" value="Prot_kinase_dom"/>
</dbReference>
<dbReference type="GO" id="GO:0005524">
    <property type="term" value="F:ATP binding"/>
    <property type="evidence" value="ECO:0007669"/>
    <property type="project" value="UniProtKB-UniRule"/>
</dbReference>
<dbReference type="GO" id="GO:0051707">
    <property type="term" value="P:response to other organism"/>
    <property type="evidence" value="ECO:0007669"/>
    <property type="project" value="UniProtKB-ARBA"/>
</dbReference>
<dbReference type="PROSITE" id="PS00108">
    <property type="entry name" value="PROTEIN_KINASE_ST"/>
    <property type="match status" value="1"/>
</dbReference>
<keyword evidence="9 19" id="KW-0547">Nucleotide-binding</keyword>
<proteinExistence type="inferred from homology"/>
<dbReference type="CDD" id="cd14066">
    <property type="entry name" value="STKc_IRAK"/>
    <property type="match status" value="1"/>
</dbReference>
<evidence type="ECO:0000256" key="2">
    <source>
        <dbReference type="ARBA" id="ARBA00022527"/>
    </source>
</evidence>
<dbReference type="Pfam" id="PF01453">
    <property type="entry name" value="B_lectin"/>
    <property type="match status" value="1"/>
</dbReference>
<dbReference type="PROSITE" id="PS50927">
    <property type="entry name" value="BULB_LECTIN"/>
    <property type="match status" value="1"/>
</dbReference>
<dbReference type="InterPro" id="IPR001480">
    <property type="entry name" value="Bulb-type_lectin_dom"/>
</dbReference>
<keyword evidence="5 19" id="KW-0808">Transferase</keyword>
<evidence type="ECO:0000256" key="19">
    <source>
        <dbReference type="PIRNR" id="PIRNR000641"/>
    </source>
</evidence>
<dbReference type="InterPro" id="IPR011009">
    <property type="entry name" value="Kinase-like_dom_sf"/>
</dbReference>
<dbReference type="InterPro" id="IPR051343">
    <property type="entry name" value="G-type_lectin_kinases/EP1-like"/>
</dbReference>
<dbReference type="FunFam" id="3.30.200.20:FF:000178">
    <property type="entry name" value="serine/threonine-protein kinase PBS1-like"/>
    <property type="match status" value="1"/>
</dbReference>
<dbReference type="GO" id="GO:0004674">
    <property type="term" value="F:protein serine/threonine kinase activity"/>
    <property type="evidence" value="ECO:0007669"/>
    <property type="project" value="UniProtKB-KW"/>
</dbReference>
<evidence type="ECO:0000256" key="7">
    <source>
        <dbReference type="ARBA" id="ARBA00022729"/>
    </source>
</evidence>
<protein>
    <recommendedName>
        <fullName evidence="19">Receptor-like serine/threonine-protein kinase</fullName>
        <ecNumber evidence="19">2.7.11.1</ecNumber>
    </recommendedName>
</protein>
<keyword evidence="3" id="KW-0245">EGF-like domain</keyword>
<keyword evidence="14" id="KW-1015">Disulfide bond</keyword>
<keyword evidence="8" id="KW-0430">Lectin</keyword>
<evidence type="ECO:0000256" key="11">
    <source>
        <dbReference type="ARBA" id="ARBA00022840"/>
    </source>
</evidence>
<evidence type="ECO:0000256" key="18">
    <source>
        <dbReference type="ARBA" id="ARBA00048679"/>
    </source>
</evidence>
<dbReference type="FunFam" id="2.90.10.10:FF:000039">
    <property type="entry name" value="G-type lectin S-receptor-like serine/threonine-protein kinase SD2-5"/>
    <property type="match status" value="1"/>
</dbReference>
<keyword evidence="12" id="KW-1133">Transmembrane helix</keyword>
<keyword evidence="2 19" id="KW-0723">Serine/threonine-protein kinase</keyword>
<sequence>MYPPKILILLFVLLSTFSSSRLAMNKSFALGIEIGTIWRNNPSLLHNDYPEDEFSLRIILPKDATFFTTNSSSDLDSLSFACGFFCAGPVATCDDYIFSIFVVNTYSSSDAVSFNAPKVVWSANRDRPVKENANVQLTELGDLVLYDSDGAHVWSTNTEDMSVAGMNLTSAGNLVLLNQSNMQLWRSFDHPTDTLVTGQILPEGQKLIAMTSVANWSSGNFDLTVLPDGMYAFAGTDTRLAYYRSPTGGTVTTNRSAYVALKNGSLEVFTNFRDTEAPDYQIQLPRDNYGLGFVRLDFDGHLRLYLWTNNSWVSSDVFDIADPCAYPLACGEYGICSDGQCSCPDAAIGQSGLFDVIDPREVNHGCLPIGSLSCDSARKPTLLSLPNITRFNGVYNWTTSEERCKLSCLNDCSCKASFFQQYDTSTGFCFLASDIFSMISVNSPSYSSNFSSLAFVKVNGATRNFVLSQGKLTVALAVGSSTFIALVVVAVLVVLRRNRAEPLEDDDIIDQLPGLPARFSFMELKSATEDFSKVIGKGGSGSVFEGQICDKQVAVKRLDGINQGKREFLAEVQTIGSINHIYLVRLIGFCAEKSHRLLVYEYMPNGSLDRWIFQRHQEAPLDWKTRLRIITDVARGLAYLHSDCRETIVHLDIKPQNILLDEQFTAKVSDFGLAKLIDREQGSVMTRLRGTPGYLAPEWLTSVINEKVDVYSFGIVIMEIICGRSNLDYSQPEESRHLISMLQDKAKTDQLLDLIDPRSTDMQCHLDEVSRMMNLAMWCLQVDSRRRPSMTEVVKILDGAMDVETELDLDLVNLELMVANRAGRGNIAATLQIDSVPPGAR</sequence>
<evidence type="ECO:0000256" key="5">
    <source>
        <dbReference type="ARBA" id="ARBA00022679"/>
    </source>
</evidence>
<keyword evidence="16" id="KW-0325">Glycoprotein</keyword>
<dbReference type="PIRSF" id="PIRSF000641">
    <property type="entry name" value="SRK"/>
    <property type="match status" value="1"/>
</dbReference>
<evidence type="ECO:0000256" key="13">
    <source>
        <dbReference type="ARBA" id="ARBA00023136"/>
    </source>
</evidence>
<evidence type="ECO:0000256" key="9">
    <source>
        <dbReference type="ARBA" id="ARBA00022741"/>
    </source>
</evidence>
<dbReference type="InterPro" id="IPR036426">
    <property type="entry name" value="Bulb-type_lectin_dom_sf"/>
</dbReference>
<dbReference type="SMART" id="SM00220">
    <property type="entry name" value="S_TKc"/>
    <property type="match status" value="1"/>
</dbReference>